<reference evidence="6" key="3">
    <citation type="journal article" name="MicrobiologyOpen">
        <title>Whole-genome comparison between the type strain of Halobacterium salinarum (DSM 3754(T)) and the laboratory strains R1 and NRC-1.</title>
        <authorList>
            <person name="Pfeiffer F."/>
            <person name="Losensky G."/>
            <person name="Marchfelder A."/>
            <person name="Habermann B."/>
            <person name="Dyall-Smith M."/>
        </authorList>
    </citation>
    <scope>NUCLEOTIDE SEQUENCE</scope>
    <source>
        <strain evidence="6">91-R6</strain>
    </source>
</reference>
<dbReference type="RefSeq" id="WP_049892484.1">
    <property type="nucleotide sequence ID" value="NZ_VRYN01000002.1"/>
</dbReference>
<proteinExistence type="inferred from homology"/>
<evidence type="ECO:0000256" key="1">
    <source>
        <dbReference type="ARBA" id="ARBA00022723"/>
    </source>
</evidence>
<dbReference type="Proteomes" id="UP000323075">
    <property type="component" value="Unassembled WGS sequence"/>
</dbReference>
<comment type="cofactor">
    <cofactor evidence="4">
        <name>Zn(2+)</name>
        <dbReference type="ChEBI" id="CHEBI:29105"/>
    </cofactor>
    <text evidence="4">Binds 2 Zn(2+) ions per subunit.</text>
</comment>
<dbReference type="Gene3D" id="3.40.50.10700">
    <property type="entry name" value="AF0625-like"/>
    <property type="match status" value="1"/>
</dbReference>
<dbReference type="PANTHER" id="PTHR34667:SF1">
    <property type="entry name" value="D-AMINOACYL-TRNA DEACYLASE"/>
    <property type="match status" value="1"/>
</dbReference>
<dbReference type="HAMAP" id="MF_00562">
    <property type="entry name" value="Deacylase_DtdA"/>
    <property type="match status" value="1"/>
</dbReference>
<evidence type="ECO:0000313" key="9">
    <source>
        <dbReference type="Proteomes" id="UP000323075"/>
    </source>
</evidence>
<evidence type="ECO:0000256" key="2">
    <source>
        <dbReference type="ARBA" id="ARBA00022801"/>
    </source>
</evidence>
<keyword evidence="3 4" id="KW-0862">Zinc</keyword>
<comment type="subunit">
    <text evidence="4">Monomer.</text>
</comment>
<gene>
    <name evidence="4 6" type="primary">dtdA</name>
    <name evidence="7" type="ORF">APQ99_01379</name>
    <name evidence="6" type="ORF">HBSAL_02420</name>
</gene>
<evidence type="ECO:0000313" key="6">
    <source>
        <dbReference type="EMBL" id="QCC44213.1"/>
    </source>
</evidence>
<dbReference type="PANTHER" id="PTHR34667">
    <property type="entry name" value="D-AMINOACYL-TRNA DEACYLASE"/>
    <property type="match status" value="1"/>
</dbReference>
<comment type="catalytic activity">
    <reaction evidence="4">
        <text>glycyl-tRNA(Ala) + H2O = tRNA(Ala) + glycine + H(+)</text>
        <dbReference type="Rhea" id="RHEA:53744"/>
        <dbReference type="Rhea" id="RHEA-COMP:9657"/>
        <dbReference type="Rhea" id="RHEA-COMP:13640"/>
        <dbReference type="ChEBI" id="CHEBI:15377"/>
        <dbReference type="ChEBI" id="CHEBI:15378"/>
        <dbReference type="ChEBI" id="CHEBI:57305"/>
        <dbReference type="ChEBI" id="CHEBI:78442"/>
        <dbReference type="ChEBI" id="CHEBI:78522"/>
        <dbReference type="EC" id="3.1.1.96"/>
    </reaction>
</comment>
<protein>
    <recommendedName>
        <fullName evidence="4">D-aminoacyl-tRNA deacylase</fullName>
        <ecNumber evidence="4">3.1.1.96</ecNumber>
    </recommendedName>
</protein>
<evidence type="ECO:0000256" key="5">
    <source>
        <dbReference type="SAM" id="MobiDB-lite"/>
    </source>
</evidence>
<organism evidence="6 8">
    <name type="scientific">Halobacterium salinarum (strain ATCC 33171 / DSM 3754 / JCM 8978 / NBRC 102687 / NCIMB 764 / 91-R6)</name>
    <dbReference type="NCBI Taxonomy" id="2597657"/>
    <lineage>
        <taxon>Archaea</taxon>
        <taxon>Methanobacteriati</taxon>
        <taxon>Methanobacteriota</taxon>
        <taxon>Stenosarchaea group</taxon>
        <taxon>Halobacteria</taxon>
        <taxon>Halobacteriales</taxon>
        <taxon>Halobacteriaceae</taxon>
        <taxon>Halobacterium</taxon>
    </lineage>
</organism>
<reference evidence="6 8" key="1">
    <citation type="journal article" date="2019" name="Microbiol. Resour. Announc.">
        <title>The Genome Sequence of the Halobacterium salinarum Type Strain Is Closely Related to That of Laboratory Strains NRC-1 and R1.</title>
        <authorList>
            <person name="Pfeiffer F."/>
            <person name="Marchfelder A."/>
            <person name="Habermann B."/>
            <person name="Dyall-Smith M.L."/>
        </authorList>
    </citation>
    <scope>NUCLEOTIDE SEQUENCE [LARGE SCALE GENOMIC DNA]</scope>
    <source>
        <strain evidence="6">91-R6</strain>
        <strain evidence="8">ATCC 33171 / DSM 3754 / JCM 8978 / NBRC 102687 / NCIMB 764 / 91-R6</strain>
    </source>
</reference>
<comment type="function">
    <text evidence="4">D-aminoacyl-tRNA deacylase with broad substrate specificity. By recycling D-aminoacyl-tRNA to D-amino acids and free tRNA molecules, this enzyme counteracts the toxicity associated with the formation of D-aminoacyl-tRNA entities in vivo.</text>
</comment>
<dbReference type="Gene3D" id="3.40.630.50">
    <property type="entry name" value="AF0625-like"/>
    <property type="match status" value="1"/>
</dbReference>
<dbReference type="EMBL" id="VRYN01000002">
    <property type="protein sequence ID" value="TYO76738.1"/>
    <property type="molecule type" value="Genomic_DNA"/>
</dbReference>
<dbReference type="GO" id="GO:0019478">
    <property type="term" value="P:D-amino acid catabolic process"/>
    <property type="evidence" value="ECO:0007669"/>
    <property type="project" value="UniProtKB-UniRule"/>
</dbReference>
<evidence type="ECO:0000313" key="7">
    <source>
        <dbReference type="EMBL" id="TYO76738.1"/>
    </source>
</evidence>
<comment type="similarity">
    <text evidence="4">Belongs to the DtdA deacylase family.</text>
</comment>
<dbReference type="EMBL" id="CP038631">
    <property type="protein sequence ID" value="QCC44213.1"/>
    <property type="molecule type" value="Genomic_DNA"/>
</dbReference>
<dbReference type="GeneID" id="68693308"/>
<dbReference type="SUPFAM" id="SSF142535">
    <property type="entry name" value="AF0625-like"/>
    <property type="match status" value="1"/>
</dbReference>
<sequence>MIGIVVSRADGASTHIWAQLREIEDFERIGPDAYRADGIEVRVFEELHTTIDDAADAFEAAVDMVVVVSRHSGDTGPLLSAHYTGNFGAAEYGGADRSVAPACPNAHHAVVDSLRSYAPPEYDVAMECTHHGPTSVGAPSMFVELGSSPAEWQDDAGARAVARAVRDLRGVPPHGDRAVVVFGGGHYTPRATRILADTDWPVGHVAADWSLTELGRPNAHRGVVDAMFTASGAAHALVEGDRPELTETIRDLGYTVVSETWVRETDGVPLSRVAALEESLTTVDDGLRFGEPAATHTGGYLVVELPDAVLDAAHAVDTAATVAAGRSHALAVTTVNAGRRLAGSAAFPDADAYEAFVDDVAAVLNAEYASVSRADGELTATREVFDPEAAAALGVPEGPAFGRLAGGEAIEHDGRTIAPAAVTSTETVRADVALHERPRERVRRPSDDEGKGN</sequence>
<dbReference type="AlphaFoldDB" id="A0A4D6GRE8"/>
<name>A0A4D6GRE8_HALS9</name>
<keyword evidence="2 4" id="KW-0378">Hydrolase</keyword>
<dbReference type="GO" id="GO:0051499">
    <property type="term" value="F:D-aminoacyl-tRNA deacylase activity"/>
    <property type="evidence" value="ECO:0007669"/>
    <property type="project" value="UniProtKB-UniRule"/>
</dbReference>
<dbReference type="InterPro" id="IPR018033">
    <property type="entry name" value="Deacylase_DtdA_archaea"/>
</dbReference>
<dbReference type="Proteomes" id="UP000296216">
    <property type="component" value="Chromosome"/>
</dbReference>
<keyword evidence="1 4" id="KW-0479">Metal-binding</keyword>
<dbReference type="GO" id="GO:0008270">
    <property type="term" value="F:zinc ion binding"/>
    <property type="evidence" value="ECO:0007669"/>
    <property type="project" value="UniProtKB-UniRule"/>
</dbReference>
<comment type="catalytic activity">
    <reaction evidence="4">
        <text>a D-aminoacyl-tRNA + H2O = a tRNA + a D-alpha-amino acid + H(+)</text>
        <dbReference type="Rhea" id="RHEA:13953"/>
        <dbReference type="Rhea" id="RHEA-COMP:10123"/>
        <dbReference type="Rhea" id="RHEA-COMP:10124"/>
        <dbReference type="ChEBI" id="CHEBI:15377"/>
        <dbReference type="ChEBI" id="CHEBI:15378"/>
        <dbReference type="ChEBI" id="CHEBI:59871"/>
        <dbReference type="ChEBI" id="CHEBI:78442"/>
        <dbReference type="ChEBI" id="CHEBI:79333"/>
        <dbReference type="EC" id="3.1.1.96"/>
    </reaction>
</comment>
<evidence type="ECO:0000313" key="8">
    <source>
        <dbReference type="Proteomes" id="UP000296216"/>
    </source>
</evidence>
<feature type="region of interest" description="Disordered" evidence="5">
    <location>
        <begin position="428"/>
        <end position="453"/>
    </location>
</feature>
<dbReference type="Pfam" id="PF04414">
    <property type="entry name" value="tRNA_deacylase"/>
    <property type="match status" value="1"/>
</dbReference>
<evidence type="ECO:0000256" key="3">
    <source>
        <dbReference type="ARBA" id="ARBA00022833"/>
    </source>
</evidence>
<accession>A0A4D6GRE8</accession>
<dbReference type="InterPro" id="IPR007508">
    <property type="entry name" value="DtdA"/>
</dbReference>
<evidence type="ECO:0000256" key="4">
    <source>
        <dbReference type="HAMAP-Rule" id="MF_00562"/>
    </source>
</evidence>
<dbReference type="EC" id="3.1.1.96" evidence="4"/>
<reference evidence="7 9" key="2">
    <citation type="submission" date="2019-07" db="EMBL/GenBank/DDBJ databases">
        <title>Genomic Encyclopedia of Archaeal and Bacterial Type Strains, Phase II (KMG-II): from individual species to whole genera.</title>
        <authorList>
            <person name="Goeker M."/>
        </authorList>
    </citation>
    <scope>NUCLEOTIDE SEQUENCE [LARGE SCALE GENOMIC DNA]</scope>
    <source>
        <strain evidence="7 9">DSM 3754</strain>
    </source>
</reference>
<dbReference type="SMR" id="A0A4D6GRE8"/>